<evidence type="ECO:0000256" key="3">
    <source>
        <dbReference type="ARBA" id="ARBA00022833"/>
    </source>
</evidence>
<dbReference type="eggNOG" id="KOG0717">
    <property type="taxonomic scope" value="Eukaryota"/>
</dbReference>
<accession>C6HP73</accession>
<dbReference type="Gene3D" id="1.10.287.110">
    <property type="entry name" value="DnaJ domain"/>
    <property type="match status" value="1"/>
</dbReference>
<dbReference type="HOGENOM" id="CLU_009539_2_1_1"/>
<dbReference type="PROSITE" id="PS00028">
    <property type="entry name" value="ZINC_FINGER_C2H2_1"/>
    <property type="match status" value="2"/>
</dbReference>
<feature type="region of interest" description="Disordered" evidence="5">
    <location>
        <begin position="449"/>
        <end position="549"/>
    </location>
</feature>
<dbReference type="STRING" id="544712.C6HP73"/>
<name>C6HP73_AJECH</name>
<dbReference type="GO" id="GO:0003676">
    <property type="term" value="F:nucleic acid binding"/>
    <property type="evidence" value="ECO:0007669"/>
    <property type="project" value="InterPro"/>
</dbReference>
<dbReference type="Gene3D" id="3.30.160.60">
    <property type="entry name" value="Classic Zinc Finger"/>
    <property type="match status" value="1"/>
</dbReference>
<feature type="compositionally biased region" description="Low complexity" evidence="5">
    <location>
        <begin position="467"/>
        <end position="478"/>
    </location>
</feature>
<gene>
    <name evidence="8" type="ORF">HCDG_08004</name>
</gene>
<dbReference type="SUPFAM" id="SSF46565">
    <property type="entry name" value="Chaperone J-domain"/>
    <property type="match status" value="1"/>
</dbReference>
<protein>
    <submittedName>
        <fullName evidence="8">Meiotically up-regulated gene 185 protein</fullName>
    </submittedName>
</protein>
<keyword evidence="1" id="KW-0479">Metal-binding</keyword>
<proteinExistence type="predicted"/>
<dbReference type="PANTHER" id="PTHR44029:SF1">
    <property type="entry name" value="DNAJ HOMOLOG SUBFAMILY C MEMBER 21"/>
    <property type="match status" value="1"/>
</dbReference>
<feature type="compositionally biased region" description="Acidic residues" evidence="5">
    <location>
        <begin position="530"/>
        <end position="545"/>
    </location>
</feature>
<dbReference type="Proteomes" id="UP000002624">
    <property type="component" value="Unassembled WGS sequence"/>
</dbReference>
<organism evidence="8 9">
    <name type="scientific">Ajellomyces capsulatus (strain H143)</name>
    <name type="common">Darling's disease fungus</name>
    <name type="synonym">Histoplasma capsulatum</name>
    <dbReference type="NCBI Taxonomy" id="544712"/>
    <lineage>
        <taxon>Eukaryota</taxon>
        <taxon>Fungi</taxon>
        <taxon>Dikarya</taxon>
        <taxon>Ascomycota</taxon>
        <taxon>Pezizomycotina</taxon>
        <taxon>Eurotiomycetes</taxon>
        <taxon>Eurotiomycetidae</taxon>
        <taxon>Onygenales</taxon>
        <taxon>Ajellomycetaceae</taxon>
        <taxon>Histoplasma</taxon>
    </lineage>
</organism>
<evidence type="ECO:0000256" key="5">
    <source>
        <dbReference type="SAM" id="MobiDB-lite"/>
    </source>
</evidence>
<dbReference type="InterPro" id="IPR003604">
    <property type="entry name" value="Matrin/U1-like-C_Znf_C2H2"/>
</dbReference>
<dbReference type="SUPFAM" id="SSF57667">
    <property type="entry name" value="beta-beta-alpha zinc fingers"/>
    <property type="match status" value="1"/>
</dbReference>
<dbReference type="PRINTS" id="PR00625">
    <property type="entry name" value="JDOMAIN"/>
</dbReference>
<dbReference type="SMART" id="SM00451">
    <property type="entry name" value="ZnF_U1"/>
    <property type="match status" value="2"/>
</dbReference>
<keyword evidence="3" id="KW-0862">Zinc</keyword>
<feature type="region of interest" description="Disordered" evidence="5">
    <location>
        <begin position="341"/>
        <end position="385"/>
    </location>
</feature>
<dbReference type="GO" id="GO:0008270">
    <property type="term" value="F:zinc ion binding"/>
    <property type="evidence" value="ECO:0007669"/>
    <property type="project" value="UniProtKB-KW"/>
</dbReference>
<dbReference type="GO" id="GO:0005737">
    <property type="term" value="C:cytoplasm"/>
    <property type="evidence" value="ECO:0007669"/>
    <property type="project" value="TreeGrafter"/>
</dbReference>
<dbReference type="InterPro" id="IPR036236">
    <property type="entry name" value="Znf_C2H2_sf"/>
</dbReference>
<dbReference type="PROSITE" id="PS50076">
    <property type="entry name" value="DNAJ_2"/>
    <property type="match status" value="1"/>
</dbReference>
<evidence type="ECO:0000313" key="8">
    <source>
        <dbReference type="EMBL" id="EER37745.1"/>
    </source>
</evidence>
<dbReference type="EMBL" id="GG692433">
    <property type="protein sequence ID" value="EER37745.1"/>
    <property type="molecule type" value="Genomic_DNA"/>
</dbReference>
<dbReference type="InterPro" id="IPR001623">
    <property type="entry name" value="DnaJ_domain"/>
</dbReference>
<reference evidence="9" key="1">
    <citation type="submission" date="2009-05" db="EMBL/GenBank/DDBJ databases">
        <title>The genome sequence of Ajellomyces capsulatus strain H143.</title>
        <authorList>
            <person name="Champion M."/>
            <person name="Cuomo C.A."/>
            <person name="Ma L.-J."/>
            <person name="Henn M.R."/>
            <person name="Sil A."/>
            <person name="Goldman B."/>
            <person name="Young S.K."/>
            <person name="Kodira C.D."/>
            <person name="Zeng Q."/>
            <person name="Koehrsen M."/>
            <person name="Alvarado L."/>
            <person name="Berlin A.M."/>
            <person name="Borenstein D."/>
            <person name="Chen Z."/>
            <person name="Engels R."/>
            <person name="Freedman E."/>
            <person name="Gellesch M."/>
            <person name="Goldberg J."/>
            <person name="Griggs A."/>
            <person name="Gujja S."/>
            <person name="Heiman D.I."/>
            <person name="Hepburn T.A."/>
            <person name="Howarth C."/>
            <person name="Jen D."/>
            <person name="Larson L."/>
            <person name="Lewis B."/>
            <person name="Mehta T."/>
            <person name="Park D."/>
            <person name="Pearson M."/>
            <person name="Roberts A."/>
            <person name="Saif S."/>
            <person name="Shea T.D."/>
            <person name="Shenoy N."/>
            <person name="Sisk P."/>
            <person name="Stolte C."/>
            <person name="Sykes S."/>
            <person name="Walk T."/>
            <person name="White J."/>
            <person name="Yandava C."/>
            <person name="Klein B."/>
            <person name="McEwen J.G."/>
            <person name="Puccia R."/>
            <person name="Goldman G.H."/>
            <person name="Felipe M.S."/>
            <person name="Nino-Vega G."/>
            <person name="San-Blas G."/>
            <person name="Taylor J.W."/>
            <person name="Mendoza L."/>
            <person name="Galagan J.E."/>
            <person name="Nusbaum C."/>
            <person name="Birren B.W."/>
        </authorList>
    </citation>
    <scope>NUCLEOTIDE SEQUENCE [LARGE SCALE GENOMIC DNA]</scope>
    <source>
        <strain evidence="9">H143</strain>
    </source>
</reference>
<evidence type="ECO:0000259" key="7">
    <source>
        <dbReference type="PROSITE" id="PS50157"/>
    </source>
</evidence>
<dbReference type="InterPro" id="IPR013087">
    <property type="entry name" value="Znf_C2H2_type"/>
</dbReference>
<dbReference type="OMA" id="RANHEES"/>
<dbReference type="PANTHER" id="PTHR44029">
    <property type="entry name" value="DNAJ HOMOLOG SUBFAMILY C MEMBER 21"/>
    <property type="match status" value="1"/>
</dbReference>
<keyword evidence="2 4" id="KW-0863">Zinc-finger</keyword>
<dbReference type="Pfam" id="PF00226">
    <property type="entry name" value="DnaJ"/>
    <property type="match status" value="1"/>
</dbReference>
<dbReference type="VEuPathDB" id="FungiDB:HCDG_08004"/>
<evidence type="ECO:0000256" key="2">
    <source>
        <dbReference type="ARBA" id="ARBA00022771"/>
    </source>
</evidence>
<dbReference type="Pfam" id="PF12171">
    <property type="entry name" value="zf-C2H2_jaz"/>
    <property type="match status" value="1"/>
</dbReference>
<feature type="compositionally biased region" description="Basic and acidic residues" evidence="5">
    <location>
        <begin position="498"/>
        <end position="514"/>
    </location>
</feature>
<dbReference type="InterPro" id="IPR054076">
    <property type="entry name" value="ZUO1-like_ZHD"/>
</dbReference>
<dbReference type="OrthoDB" id="5894at2759"/>
<dbReference type="SMART" id="SM00271">
    <property type="entry name" value="DnaJ"/>
    <property type="match status" value="1"/>
</dbReference>
<evidence type="ECO:0000256" key="1">
    <source>
        <dbReference type="ARBA" id="ARBA00022723"/>
    </source>
</evidence>
<evidence type="ECO:0000313" key="9">
    <source>
        <dbReference type="Proteomes" id="UP000002624"/>
    </source>
</evidence>
<dbReference type="Pfam" id="PF21884">
    <property type="entry name" value="ZUO1-like_ZHD"/>
    <property type="match status" value="1"/>
</dbReference>
<feature type="region of interest" description="Disordered" evidence="5">
    <location>
        <begin position="581"/>
        <end position="604"/>
    </location>
</feature>
<sequence length="676" mass="75763">MEKTGRKYTLQWLEILSRYEPQTGCLASDRRQTDNGSWAWPAFMSETSRRRMSRISMTPTVLGNLAATLDAKPSNGSSALLPFVREVMGQSHSSAAGGNSGAPAADNDTRKTDYYELLGIGRTATDEEIKKAYKKKALEHHPDRNYGNVEASTAIFAQIQGAYEVLSDPQERAWYDSHRDAILAGHDGPTTAAQYSHDIKMTTAEDITRLIMKFNPRMDFSDAPSGFFGGLRETFETLAREEELACQWDGLEPVDYPSFGHKDDGYDSIRLFYSIWSGFATKKSFSWKDIYRYSEAPDRRVRRLMEKENRRLRDEGIREFNDAVRSLVAFVKKRDPRFKATVQSEEERQKSLRDAAAAQAARSRAANEAKLQGHQVPEWAQSEEVEEDMFSGSSESEIEQDYFECVVCRKNFKSEKQFDAHERSKKHIKAVKQLRWEMRAEDKHIQQLSTGMETETGVSTSSSIQNSAKTLSSTATAAQENTEPISPDTEDELEDIIEPIHENDVDDLSDHPRIPESNISEAEPQTQTQEPEEAEDDTNASDTDQDYAPRAVLLRRFATDTTSATNTVHYNNLNDLTEDVSKTSINDNDDDDEPTQPKLGKAKLKRAKRAAAAAAAAEDEGKKGKTFTCATCKGSFTSKTKLFNHIKALDHAQSVAAIKPNNKQPGRAVGKKGAKR</sequence>
<feature type="domain" description="C2H2-type" evidence="7">
    <location>
        <begin position="627"/>
        <end position="656"/>
    </location>
</feature>
<dbReference type="InterPro" id="IPR022755">
    <property type="entry name" value="Znf_C2H2_jaz"/>
</dbReference>
<feature type="region of interest" description="Disordered" evidence="5">
    <location>
        <begin position="655"/>
        <end position="676"/>
    </location>
</feature>
<evidence type="ECO:0000256" key="4">
    <source>
        <dbReference type="PROSITE-ProRule" id="PRU00042"/>
    </source>
</evidence>
<dbReference type="AlphaFoldDB" id="C6HP73"/>
<feature type="domain" description="C2H2-type" evidence="7">
    <location>
        <begin position="403"/>
        <end position="427"/>
    </location>
</feature>
<feature type="domain" description="J" evidence="6">
    <location>
        <begin position="113"/>
        <end position="179"/>
    </location>
</feature>
<dbReference type="InterPro" id="IPR051964">
    <property type="entry name" value="Chaperone_stress_response"/>
</dbReference>
<dbReference type="FunFam" id="1.10.287.110:FF:000046">
    <property type="entry name" value="dnaJ homolog subfamily C member 21"/>
    <property type="match status" value="1"/>
</dbReference>
<evidence type="ECO:0000259" key="6">
    <source>
        <dbReference type="PROSITE" id="PS50076"/>
    </source>
</evidence>
<dbReference type="SMART" id="SM00355">
    <property type="entry name" value="ZnF_C2H2"/>
    <property type="match status" value="2"/>
</dbReference>
<dbReference type="PROSITE" id="PS50157">
    <property type="entry name" value="ZINC_FINGER_C2H2_2"/>
    <property type="match status" value="2"/>
</dbReference>
<dbReference type="PROSITE" id="PS00636">
    <property type="entry name" value="DNAJ_1"/>
    <property type="match status" value="1"/>
</dbReference>
<feature type="compositionally biased region" description="Polar residues" evidence="5">
    <location>
        <begin position="449"/>
        <end position="466"/>
    </location>
</feature>
<feature type="compositionally biased region" description="Low complexity" evidence="5">
    <location>
        <begin position="354"/>
        <end position="369"/>
    </location>
</feature>
<feature type="compositionally biased region" description="Acidic residues" evidence="5">
    <location>
        <begin position="488"/>
        <end position="497"/>
    </location>
</feature>
<dbReference type="InterPro" id="IPR036869">
    <property type="entry name" value="J_dom_sf"/>
</dbReference>
<dbReference type="InterPro" id="IPR018253">
    <property type="entry name" value="DnaJ_domain_CS"/>
</dbReference>
<dbReference type="CDD" id="cd06257">
    <property type="entry name" value="DnaJ"/>
    <property type="match status" value="1"/>
</dbReference>